<dbReference type="GO" id="GO:0031146">
    <property type="term" value="P:SCF-dependent proteasomal ubiquitin-dependent protein catabolic process"/>
    <property type="evidence" value="ECO:0007669"/>
    <property type="project" value="TreeGrafter"/>
</dbReference>
<dbReference type="Pfam" id="PF25372">
    <property type="entry name" value="DUF7885"/>
    <property type="match status" value="1"/>
</dbReference>
<dbReference type="InterPro" id="IPR032675">
    <property type="entry name" value="LRR_dom_sf"/>
</dbReference>
<organism evidence="2 3">
    <name type="scientific">Liparis tanakae</name>
    <name type="common">Tanaka's snailfish</name>
    <dbReference type="NCBI Taxonomy" id="230148"/>
    <lineage>
        <taxon>Eukaryota</taxon>
        <taxon>Metazoa</taxon>
        <taxon>Chordata</taxon>
        <taxon>Craniata</taxon>
        <taxon>Vertebrata</taxon>
        <taxon>Euteleostomi</taxon>
        <taxon>Actinopterygii</taxon>
        <taxon>Neopterygii</taxon>
        <taxon>Teleostei</taxon>
        <taxon>Neoteleostei</taxon>
        <taxon>Acanthomorphata</taxon>
        <taxon>Eupercaria</taxon>
        <taxon>Perciformes</taxon>
        <taxon>Cottioidei</taxon>
        <taxon>Cottales</taxon>
        <taxon>Liparidae</taxon>
        <taxon>Liparis</taxon>
    </lineage>
</organism>
<reference evidence="2 3" key="1">
    <citation type="submission" date="2019-03" db="EMBL/GenBank/DDBJ databases">
        <title>First draft genome of Liparis tanakae, snailfish: a comprehensive survey of snailfish specific genes.</title>
        <authorList>
            <person name="Kim W."/>
            <person name="Song I."/>
            <person name="Jeong J.-H."/>
            <person name="Kim D."/>
            <person name="Kim S."/>
            <person name="Ryu S."/>
            <person name="Song J.Y."/>
            <person name="Lee S.K."/>
        </authorList>
    </citation>
    <scope>NUCLEOTIDE SEQUENCE [LARGE SCALE GENOMIC DNA]</scope>
    <source>
        <tissue evidence="2">Muscle</tissue>
    </source>
</reference>
<dbReference type="EMBL" id="SRLO01000157">
    <property type="protein sequence ID" value="TNN70880.1"/>
    <property type="molecule type" value="Genomic_DNA"/>
</dbReference>
<accession>A0A4Z2HZB4</accession>
<evidence type="ECO:0000259" key="1">
    <source>
        <dbReference type="Pfam" id="PF25372"/>
    </source>
</evidence>
<dbReference type="InterPro" id="IPR006553">
    <property type="entry name" value="Leu-rich_rpt_Cys-con_subtyp"/>
</dbReference>
<dbReference type="AlphaFoldDB" id="A0A4Z2HZB4"/>
<dbReference type="SUPFAM" id="SSF52047">
    <property type="entry name" value="RNI-like"/>
    <property type="match status" value="1"/>
</dbReference>
<dbReference type="Gene3D" id="3.80.10.10">
    <property type="entry name" value="Ribonuclease Inhibitor"/>
    <property type="match status" value="1"/>
</dbReference>
<feature type="domain" description="F-box/LRR-repeat protein 15-like leucin rich repeat" evidence="1">
    <location>
        <begin position="9"/>
        <end position="186"/>
    </location>
</feature>
<evidence type="ECO:0000313" key="2">
    <source>
        <dbReference type="EMBL" id="TNN70880.1"/>
    </source>
</evidence>
<keyword evidence="3" id="KW-1185">Reference proteome</keyword>
<dbReference type="SMART" id="SM00367">
    <property type="entry name" value="LRR_CC"/>
    <property type="match status" value="6"/>
</dbReference>
<dbReference type="OrthoDB" id="61560at2759"/>
<dbReference type="PANTHER" id="PTHR13318:SF275">
    <property type="entry name" value="F-BOX DOMAIN-CONTAINING PROTEIN"/>
    <property type="match status" value="1"/>
</dbReference>
<proteinExistence type="predicted"/>
<dbReference type="PANTHER" id="PTHR13318">
    <property type="entry name" value="PARTNER OF PAIRED, ISOFORM B-RELATED"/>
    <property type="match status" value="1"/>
</dbReference>
<comment type="caution">
    <text evidence="2">The sequence shown here is derived from an EMBL/GenBank/DDBJ whole genome shotgun (WGS) entry which is preliminary data.</text>
</comment>
<name>A0A4Z2HZB4_9TELE</name>
<dbReference type="Proteomes" id="UP000314294">
    <property type="component" value="Unassembled WGS sequence"/>
</dbReference>
<dbReference type="InterPro" id="IPR057207">
    <property type="entry name" value="FBXL15_LRR"/>
</dbReference>
<sequence length="289" mass="31468">MYLATGKGCHNLVHLNLSGCTQMTVNGFRYISAGCRSLKDIVINDMPTLSDSCVLALIARCHSLSVVSLLDAPHISDVALKAIAEVAKLKTFRMEGNNQLTDTSWTALCSSSQGLRRLHAAQCPRMTDASLKCVAKLTNLQHLDISLCNKCMTDMAVQYLTSGSQYLRELDASGCVLLTDRSIRRLERVCPPLGSISMVCCSSISNTVTFLTVELSTATVSHIDINVSAVRGNLEETIRTICRSGRVYCPYTVSTCADVHIAVDSAHTCDMSSLGMDLNLMTLRHNKQQ</sequence>
<protein>
    <submittedName>
        <fullName evidence="2">F-box/LRR-repeat protein 13</fullName>
    </submittedName>
</protein>
<gene>
    <name evidence="2" type="primary">FBXL13</name>
    <name evidence="2" type="ORF">EYF80_018865</name>
</gene>
<evidence type="ECO:0000313" key="3">
    <source>
        <dbReference type="Proteomes" id="UP000314294"/>
    </source>
</evidence>
<dbReference type="GO" id="GO:0019005">
    <property type="term" value="C:SCF ubiquitin ligase complex"/>
    <property type="evidence" value="ECO:0007669"/>
    <property type="project" value="TreeGrafter"/>
</dbReference>